<evidence type="ECO:0000313" key="3">
    <source>
        <dbReference type="Proteomes" id="UP000831684"/>
    </source>
</evidence>
<dbReference type="RefSeq" id="WP_244376801.1">
    <property type="nucleotide sequence ID" value="NZ_CP083239.1"/>
</dbReference>
<feature type="region of interest" description="Disordered" evidence="1">
    <location>
        <begin position="53"/>
        <end position="74"/>
    </location>
</feature>
<organism evidence="2 3">
    <name type="scientific">Ancylobacter polymorphus</name>
    <dbReference type="NCBI Taxonomy" id="223390"/>
    <lineage>
        <taxon>Bacteria</taxon>
        <taxon>Pseudomonadati</taxon>
        <taxon>Pseudomonadota</taxon>
        <taxon>Alphaproteobacteria</taxon>
        <taxon>Hyphomicrobiales</taxon>
        <taxon>Xanthobacteraceae</taxon>
        <taxon>Ancylobacter</taxon>
    </lineage>
</organism>
<reference evidence="2" key="1">
    <citation type="submission" date="2021-09" db="EMBL/GenBank/DDBJ databases">
        <title>Network and meta-omics reveal the key degrader and cooperation patterns in an efficient 1,4-dioxane-degrading microbial community.</title>
        <authorList>
            <person name="Dai C."/>
        </authorList>
    </citation>
    <scope>NUCLEOTIDE SEQUENCE</scope>
    <source>
        <strain evidence="2">ZM13</strain>
    </source>
</reference>
<dbReference type="EMBL" id="CP083239">
    <property type="protein sequence ID" value="UOK70398.1"/>
    <property type="molecule type" value="Genomic_DNA"/>
</dbReference>
<gene>
    <name evidence="2" type="ORF">K9D25_16950</name>
</gene>
<feature type="region of interest" description="Disordered" evidence="1">
    <location>
        <begin position="1"/>
        <end position="22"/>
    </location>
</feature>
<dbReference type="KEGG" id="apol:K9D25_16950"/>
<sequence length="74" mass="8078">MARKAPETPFVPKLSQSESKAETVSRIAMSMIESDTVTRDAKIARLREARLAREAADSAAAPAPTKPARRTVKR</sequence>
<name>A0A9E7A6A4_9HYPH</name>
<dbReference type="Proteomes" id="UP000831684">
    <property type="component" value="Chromosome"/>
</dbReference>
<dbReference type="AlphaFoldDB" id="A0A9E7A6A4"/>
<accession>A0A9E7A6A4</accession>
<proteinExistence type="predicted"/>
<evidence type="ECO:0000313" key="2">
    <source>
        <dbReference type="EMBL" id="UOK70398.1"/>
    </source>
</evidence>
<protein>
    <submittedName>
        <fullName evidence="2">Uncharacterized protein</fullName>
    </submittedName>
</protein>
<evidence type="ECO:0000256" key="1">
    <source>
        <dbReference type="SAM" id="MobiDB-lite"/>
    </source>
</evidence>